<reference evidence="1" key="1">
    <citation type="submission" date="2022-03" db="EMBL/GenBank/DDBJ databases">
        <authorList>
            <person name="Lindestad O."/>
        </authorList>
    </citation>
    <scope>NUCLEOTIDE SEQUENCE</scope>
</reference>
<dbReference type="AlphaFoldDB" id="A0A8S4S7P0"/>
<dbReference type="Proteomes" id="UP000838756">
    <property type="component" value="Unassembled WGS sequence"/>
</dbReference>
<protein>
    <submittedName>
        <fullName evidence="1">Jg10260 protein</fullName>
    </submittedName>
</protein>
<organism evidence="1 2">
    <name type="scientific">Pararge aegeria aegeria</name>
    <dbReference type="NCBI Taxonomy" id="348720"/>
    <lineage>
        <taxon>Eukaryota</taxon>
        <taxon>Metazoa</taxon>
        <taxon>Ecdysozoa</taxon>
        <taxon>Arthropoda</taxon>
        <taxon>Hexapoda</taxon>
        <taxon>Insecta</taxon>
        <taxon>Pterygota</taxon>
        <taxon>Neoptera</taxon>
        <taxon>Endopterygota</taxon>
        <taxon>Lepidoptera</taxon>
        <taxon>Glossata</taxon>
        <taxon>Ditrysia</taxon>
        <taxon>Papilionoidea</taxon>
        <taxon>Nymphalidae</taxon>
        <taxon>Satyrinae</taxon>
        <taxon>Satyrini</taxon>
        <taxon>Parargina</taxon>
        <taxon>Pararge</taxon>
    </lineage>
</organism>
<evidence type="ECO:0000313" key="2">
    <source>
        <dbReference type="Proteomes" id="UP000838756"/>
    </source>
</evidence>
<dbReference type="EMBL" id="CAKXAJ010025992">
    <property type="protein sequence ID" value="CAH2249080.1"/>
    <property type="molecule type" value="Genomic_DNA"/>
</dbReference>
<name>A0A8S4S7P0_9NEOP</name>
<keyword evidence="2" id="KW-1185">Reference proteome</keyword>
<dbReference type="OrthoDB" id="6931605at2759"/>
<sequence>MEETSVMSKLEAREQFENQLRYAFVKYEYEEEGDSLELILWQTNESARSESWYLMVQAGDEDCSAYLYVIKSVMRRFVELRIYPNNSRSLSGNERGMV</sequence>
<comment type="caution">
    <text evidence="1">The sequence shown here is derived from an EMBL/GenBank/DDBJ whole genome shotgun (WGS) entry which is preliminary data.</text>
</comment>
<evidence type="ECO:0000313" key="1">
    <source>
        <dbReference type="EMBL" id="CAH2249080.1"/>
    </source>
</evidence>
<gene>
    <name evidence="1" type="primary">jg10260</name>
    <name evidence="1" type="ORF">PAEG_LOCUS21847</name>
</gene>
<accession>A0A8S4S7P0</accession>
<proteinExistence type="predicted"/>